<organism evidence="2 3">
    <name type="scientific">Rhodococcoides kyotonense</name>
    <dbReference type="NCBI Taxonomy" id="398843"/>
    <lineage>
        <taxon>Bacteria</taxon>
        <taxon>Bacillati</taxon>
        <taxon>Actinomycetota</taxon>
        <taxon>Actinomycetes</taxon>
        <taxon>Mycobacteriales</taxon>
        <taxon>Nocardiaceae</taxon>
        <taxon>Rhodococcoides</taxon>
    </lineage>
</organism>
<dbReference type="PROSITE" id="PS51186">
    <property type="entry name" value="GNAT"/>
    <property type="match status" value="1"/>
</dbReference>
<dbReference type="Pfam" id="PF13302">
    <property type="entry name" value="Acetyltransf_3"/>
    <property type="match status" value="1"/>
</dbReference>
<sequence length="136" mass="14910">MWIHECLRGRADTAAGRALPRVIDVDGHFAGQCNLEWIDTWNGTAEVGIWVDSAHGRAGIGSTAAELMLDVCFTDLHLQRVSAPIGITNTPAKRLVAKIGLQHEGTMKNYMNAGGRRTDHELWAITADHHTNITRS</sequence>
<dbReference type="SUPFAM" id="SSF55729">
    <property type="entry name" value="Acyl-CoA N-acyltransferases (Nat)"/>
    <property type="match status" value="1"/>
</dbReference>
<reference evidence="2 3" key="1">
    <citation type="submission" date="2016-03" db="EMBL/GenBank/DDBJ databases">
        <title>Genome sequence of Rhodococcus kyotonensis KB10.</title>
        <authorList>
            <person name="Jeong H."/>
            <person name="Hong C.E."/>
            <person name="Jo S.H."/>
            <person name="Park J.M."/>
        </authorList>
    </citation>
    <scope>NUCLEOTIDE SEQUENCE [LARGE SCALE GENOMIC DNA]</scope>
    <source>
        <strain evidence="2 3">KB10</strain>
    </source>
</reference>
<dbReference type="InterPro" id="IPR000182">
    <property type="entry name" value="GNAT_dom"/>
</dbReference>
<protein>
    <recommendedName>
        <fullName evidence="1">N-acetyltransferase domain-containing protein</fullName>
    </recommendedName>
</protein>
<evidence type="ECO:0000259" key="1">
    <source>
        <dbReference type="PROSITE" id="PS51186"/>
    </source>
</evidence>
<dbReference type="EMBL" id="LVHI01000005">
    <property type="protein sequence ID" value="OAK56296.1"/>
    <property type="molecule type" value="Genomic_DNA"/>
</dbReference>
<dbReference type="Proteomes" id="UP000077519">
    <property type="component" value="Unassembled WGS sequence"/>
</dbReference>
<dbReference type="GO" id="GO:1990189">
    <property type="term" value="F:protein N-terminal-serine acetyltransferase activity"/>
    <property type="evidence" value="ECO:0007669"/>
    <property type="project" value="TreeGrafter"/>
</dbReference>
<proteinExistence type="predicted"/>
<name>A0A177YL15_9NOCA</name>
<gene>
    <name evidence="2" type="ORF">A3K89_17465</name>
</gene>
<evidence type="ECO:0000313" key="2">
    <source>
        <dbReference type="EMBL" id="OAK56296.1"/>
    </source>
</evidence>
<evidence type="ECO:0000313" key="3">
    <source>
        <dbReference type="Proteomes" id="UP000077519"/>
    </source>
</evidence>
<keyword evidence="3" id="KW-1185">Reference proteome</keyword>
<dbReference type="PANTHER" id="PTHR43441">
    <property type="entry name" value="RIBOSOMAL-PROTEIN-SERINE ACETYLTRANSFERASE"/>
    <property type="match status" value="1"/>
</dbReference>
<accession>A0A177YL15</accession>
<dbReference type="GO" id="GO:0005737">
    <property type="term" value="C:cytoplasm"/>
    <property type="evidence" value="ECO:0007669"/>
    <property type="project" value="TreeGrafter"/>
</dbReference>
<dbReference type="AlphaFoldDB" id="A0A177YL15"/>
<dbReference type="InterPro" id="IPR051908">
    <property type="entry name" value="Ribosomal_N-acetyltransferase"/>
</dbReference>
<dbReference type="Gene3D" id="3.40.630.30">
    <property type="match status" value="1"/>
</dbReference>
<dbReference type="GO" id="GO:0008999">
    <property type="term" value="F:protein-N-terminal-alanine acetyltransferase activity"/>
    <property type="evidence" value="ECO:0007669"/>
    <property type="project" value="TreeGrafter"/>
</dbReference>
<dbReference type="InterPro" id="IPR016181">
    <property type="entry name" value="Acyl_CoA_acyltransferase"/>
</dbReference>
<feature type="domain" description="N-acetyltransferase" evidence="1">
    <location>
        <begin position="1"/>
        <end position="128"/>
    </location>
</feature>
<comment type="caution">
    <text evidence="2">The sequence shown here is derived from an EMBL/GenBank/DDBJ whole genome shotgun (WGS) entry which is preliminary data.</text>
</comment>
<dbReference type="PANTHER" id="PTHR43441:SF2">
    <property type="entry name" value="FAMILY ACETYLTRANSFERASE, PUTATIVE (AFU_ORTHOLOGUE AFUA_7G00850)-RELATED"/>
    <property type="match status" value="1"/>
</dbReference>